<dbReference type="InterPro" id="IPR029039">
    <property type="entry name" value="Flavoprotein-like_sf"/>
</dbReference>
<dbReference type="GO" id="GO:0005829">
    <property type="term" value="C:cytosol"/>
    <property type="evidence" value="ECO:0007669"/>
    <property type="project" value="TreeGrafter"/>
</dbReference>
<dbReference type="PANTHER" id="PTHR30543:SF21">
    <property type="entry name" value="NAD(P)H-DEPENDENT FMN REDUCTASE LOT6"/>
    <property type="match status" value="1"/>
</dbReference>
<sequence length="202" mass="21519">MTPPTLGPDRNMLDPTSIEGCMTSFTIGIIVSSSRPTRIGPKVAQWISELAPYGNEVDIIDLAEVDLPFLAEPELPSAGNYTQPTTVAWSERVRQYDGLIVALPEYNAGYPAVVKNAIDTLHAEWNGLPIGVVGYGWGAAAGSVKQFGEVLDRVQAVRLDGPGLKFGEDLTPEGEILQAAPEDAVRGLFDQINAAARETAAA</sequence>
<protein>
    <submittedName>
        <fullName evidence="2">NAD(P)H-dependent oxidoreductase</fullName>
    </submittedName>
</protein>
<dbReference type="Gene3D" id="3.40.50.360">
    <property type="match status" value="1"/>
</dbReference>
<gene>
    <name evidence="2" type="ORF">FNH13_07480</name>
</gene>
<proteinExistence type="predicted"/>
<dbReference type="GO" id="GO:0010181">
    <property type="term" value="F:FMN binding"/>
    <property type="evidence" value="ECO:0007669"/>
    <property type="project" value="TreeGrafter"/>
</dbReference>
<evidence type="ECO:0000259" key="1">
    <source>
        <dbReference type="Pfam" id="PF03358"/>
    </source>
</evidence>
<dbReference type="Pfam" id="PF03358">
    <property type="entry name" value="FMN_red"/>
    <property type="match status" value="1"/>
</dbReference>
<dbReference type="KEGG" id="orz:FNH13_07480"/>
<dbReference type="OrthoDB" id="9812295at2"/>
<dbReference type="GO" id="GO:0016491">
    <property type="term" value="F:oxidoreductase activity"/>
    <property type="evidence" value="ECO:0007669"/>
    <property type="project" value="InterPro"/>
</dbReference>
<dbReference type="SUPFAM" id="SSF52218">
    <property type="entry name" value="Flavoproteins"/>
    <property type="match status" value="1"/>
</dbReference>
<dbReference type="AlphaFoldDB" id="A0A516G9K4"/>
<reference evidence="2 3" key="1">
    <citation type="submission" date="2019-07" db="EMBL/GenBank/DDBJ databases">
        <title>complete genome sequencing of Ornithinimicrobium sp. H23M54.</title>
        <authorList>
            <person name="Bae J.-W."/>
            <person name="Lee S.-Y."/>
        </authorList>
    </citation>
    <scope>NUCLEOTIDE SEQUENCE [LARGE SCALE GENOMIC DNA]</scope>
    <source>
        <strain evidence="2 3">H23M54</strain>
    </source>
</reference>
<organism evidence="2 3">
    <name type="scientific">Ornithinimicrobium ciconiae</name>
    <dbReference type="NCBI Taxonomy" id="2594265"/>
    <lineage>
        <taxon>Bacteria</taxon>
        <taxon>Bacillati</taxon>
        <taxon>Actinomycetota</taxon>
        <taxon>Actinomycetes</taxon>
        <taxon>Micrococcales</taxon>
        <taxon>Ornithinimicrobiaceae</taxon>
        <taxon>Ornithinimicrobium</taxon>
    </lineage>
</organism>
<evidence type="ECO:0000313" key="3">
    <source>
        <dbReference type="Proteomes" id="UP000315395"/>
    </source>
</evidence>
<name>A0A516G9K4_9MICO</name>
<keyword evidence="3" id="KW-1185">Reference proteome</keyword>
<dbReference type="EMBL" id="CP041616">
    <property type="protein sequence ID" value="QDO88203.1"/>
    <property type="molecule type" value="Genomic_DNA"/>
</dbReference>
<feature type="domain" description="NADPH-dependent FMN reductase-like" evidence="1">
    <location>
        <begin position="26"/>
        <end position="143"/>
    </location>
</feature>
<evidence type="ECO:0000313" key="2">
    <source>
        <dbReference type="EMBL" id="QDO88203.1"/>
    </source>
</evidence>
<accession>A0A516G9K4</accession>
<dbReference type="InterPro" id="IPR005025">
    <property type="entry name" value="FMN_Rdtase-like_dom"/>
</dbReference>
<dbReference type="PANTHER" id="PTHR30543">
    <property type="entry name" value="CHROMATE REDUCTASE"/>
    <property type="match status" value="1"/>
</dbReference>
<dbReference type="InterPro" id="IPR050712">
    <property type="entry name" value="NAD(P)H-dep_reductase"/>
</dbReference>
<dbReference type="Proteomes" id="UP000315395">
    <property type="component" value="Chromosome"/>
</dbReference>